<dbReference type="GeneID" id="106153397"/>
<feature type="domain" description="EGF-like" evidence="7">
    <location>
        <begin position="62"/>
        <end position="99"/>
    </location>
</feature>
<accession>A0A1S3H9S6</accession>
<dbReference type="KEGG" id="lak:106153397"/>
<evidence type="ECO:0000313" key="8">
    <source>
        <dbReference type="Proteomes" id="UP000085678"/>
    </source>
</evidence>
<sequence length="139" mass="14720">MGGPDFACICAPGYSGKFCHKRNPCATNPCKNGGICKEDATNSKGFSCECKPHEPWTGELCDVDRCVSVGCKNGGSCIWNGSDGFICKCGPGYQGKDCGVDMNECDSWPCWNGVCVDLVNGYKCICDPGYTGVNCDQGP</sequence>
<dbReference type="PROSITE" id="PS00010">
    <property type="entry name" value="ASX_HYDROXYL"/>
    <property type="match status" value="1"/>
</dbReference>
<keyword evidence="8" id="KW-1185">Reference proteome</keyword>
<protein>
    <submittedName>
        <fullName evidence="9">Fibropellin-3-like</fullName>
    </submittedName>
</protein>
<evidence type="ECO:0000256" key="1">
    <source>
        <dbReference type="ARBA" id="ARBA00022536"/>
    </source>
</evidence>
<feature type="disulfide bond" evidence="6">
    <location>
        <begin position="89"/>
        <end position="98"/>
    </location>
</feature>
<dbReference type="InterPro" id="IPR000742">
    <property type="entry name" value="EGF"/>
</dbReference>
<keyword evidence="2" id="KW-0732">Signal</keyword>
<dbReference type="OrthoDB" id="430340at2759"/>
<evidence type="ECO:0000256" key="3">
    <source>
        <dbReference type="ARBA" id="ARBA00022737"/>
    </source>
</evidence>
<keyword evidence="5" id="KW-0325">Glycoprotein</keyword>
<dbReference type="Pfam" id="PF12661">
    <property type="entry name" value="hEGF"/>
    <property type="match status" value="1"/>
</dbReference>
<dbReference type="PROSITE" id="PS00022">
    <property type="entry name" value="EGF_1"/>
    <property type="match status" value="3"/>
</dbReference>
<dbReference type="InterPro" id="IPR013032">
    <property type="entry name" value="EGF-like_CS"/>
</dbReference>
<keyword evidence="3" id="KW-0677">Repeat</keyword>
<dbReference type="AlphaFoldDB" id="A0A1S3H9S6"/>
<keyword evidence="1 6" id="KW-0245">EGF-like domain</keyword>
<feature type="domain" description="EGF-like" evidence="7">
    <location>
        <begin position="1"/>
        <end position="20"/>
    </location>
</feature>
<dbReference type="InParanoid" id="A0A1S3H9S6"/>
<gene>
    <name evidence="9" type="primary">LOC106153397</name>
</gene>
<feature type="disulfide bond" evidence="6">
    <location>
        <begin position="105"/>
        <end position="115"/>
    </location>
</feature>
<dbReference type="Proteomes" id="UP000085678">
    <property type="component" value="Unplaced"/>
</dbReference>
<dbReference type="STRING" id="7574.A0A1S3H9S6"/>
<reference evidence="9" key="1">
    <citation type="submission" date="2025-08" db="UniProtKB">
        <authorList>
            <consortium name="RefSeq"/>
        </authorList>
    </citation>
    <scope>IDENTIFICATION</scope>
    <source>
        <tissue evidence="9">Gonads</tissue>
    </source>
</reference>
<dbReference type="InterPro" id="IPR051022">
    <property type="entry name" value="Notch_Cell-Fate_Det"/>
</dbReference>
<dbReference type="SMART" id="SM00181">
    <property type="entry name" value="EGF"/>
    <property type="match status" value="3"/>
</dbReference>
<name>A0A1S3H9S6_LINAN</name>
<dbReference type="Pfam" id="PF00008">
    <property type="entry name" value="EGF"/>
    <property type="match status" value="2"/>
</dbReference>
<dbReference type="PRINTS" id="PR00010">
    <property type="entry name" value="EGFBLOOD"/>
</dbReference>
<dbReference type="InterPro" id="IPR001881">
    <property type="entry name" value="EGF-like_Ca-bd_dom"/>
</dbReference>
<evidence type="ECO:0000256" key="4">
    <source>
        <dbReference type="ARBA" id="ARBA00023157"/>
    </source>
</evidence>
<comment type="caution">
    <text evidence="6">Lacks conserved residue(s) required for the propagation of feature annotation.</text>
</comment>
<dbReference type="GO" id="GO:0005509">
    <property type="term" value="F:calcium ion binding"/>
    <property type="evidence" value="ECO:0007669"/>
    <property type="project" value="InterPro"/>
</dbReference>
<evidence type="ECO:0000256" key="5">
    <source>
        <dbReference type="ARBA" id="ARBA00023180"/>
    </source>
</evidence>
<keyword evidence="4 6" id="KW-1015">Disulfide bond</keyword>
<dbReference type="PROSITE" id="PS01186">
    <property type="entry name" value="EGF_2"/>
    <property type="match status" value="3"/>
</dbReference>
<evidence type="ECO:0000259" key="7">
    <source>
        <dbReference type="PROSITE" id="PS50026"/>
    </source>
</evidence>
<dbReference type="Gene3D" id="2.10.25.10">
    <property type="entry name" value="Laminin"/>
    <property type="match status" value="3"/>
</dbReference>
<feature type="disulfide bond" evidence="6">
    <location>
        <begin position="126"/>
        <end position="135"/>
    </location>
</feature>
<dbReference type="InterPro" id="IPR018097">
    <property type="entry name" value="EGF_Ca-bd_CS"/>
</dbReference>
<evidence type="ECO:0000256" key="6">
    <source>
        <dbReference type="PROSITE-ProRule" id="PRU00076"/>
    </source>
</evidence>
<dbReference type="SUPFAM" id="SSF57196">
    <property type="entry name" value="EGF/Laminin"/>
    <property type="match status" value="3"/>
</dbReference>
<evidence type="ECO:0000256" key="2">
    <source>
        <dbReference type="ARBA" id="ARBA00022729"/>
    </source>
</evidence>
<feature type="domain" description="EGF-like" evidence="7">
    <location>
        <begin position="101"/>
        <end position="136"/>
    </location>
</feature>
<dbReference type="CDD" id="cd00054">
    <property type="entry name" value="EGF_CA"/>
    <property type="match status" value="2"/>
</dbReference>
<dbReference type="PANTHER" id="PTHR24049">
    <property type="entry name" value="CRUMBS FAMILY MEMBER"/>
    <property type="match status" value="1"/>
</dbReference>
<organism evidence="8 9">
    <name type="scientific">Lingula anatina</name>
    <name type="common">Brachiopod</name>
    <name type="synonym">Lingula unguis</name>
    <dbReference type="NCBI Taxonomy" id="7574"/>
    <lineage>
        <taxon>Eukaryota</taxon>
        <taxon>Metazoa</taxon>
        <taxon>Spiralia</taxon>
        <taxon>Lophotrochozoa</taxon>
        <taxon>Brachiopoda</taxon>
        <taxon>Linguliformea</taxon>
        <taxon>Lingulata</taxon>
        <taxon>Lingulida</taxon>
        <taxon>Linguloidea</taxon>
        <taxon>Lingulidae</taxon>
        <taxon>Lingula</taxon>
    </lineage>
</organism>
<evidence type="ECO:0000313" key="9">
    <source>
        <dbReference type="RefSeq" id="XP_013382758.1"/>
    </source>
</evidence>
<dbReference type="FunFam" id="2.10.25.10:FF:000472">
    <property type="entry name" value="Uncharacterized protein, isoform A"/>
    <property type="match status" value="1"/>
</dbReference>
<dbReference type="SMART" id="SM00179">
    <property type="entry name" value="EGF_CA"/>
    <property type="match status" value="2"/>
</dbReference>
<feature type="disulfide bond" evidence="6">
    <location>
        <begin position="10"/>
        <end position="19"/>
    </location>
</feature>
<dbReference type="InterPro" id="IPR000152">
    <property type="entry name" value="EGF-type_Asp/Asn_hydroxyl_site"/>
</dbReference>
<feature type="domain" description="EGF-like" evidence="7">
    <location>
        <begin position="21"/>
        <end position="59"/>
    </location>
</feature>
<proteinExistence type="predicted"/>
<dbReference type="PROSITE" id="PS01187">
    <property type="entry name" value="EGF_CA"/>
    <property type="match status" value="1"/>
</dbReference>
<dbReference type="RefSeq" id="XP_013382758.1">
    <property type="nucleotide sequence ID" value="XM_013527304.1"/>
</dbReference>
<dbReference type="PROSITE" id="PS50026">
    <property type="entry name" value="EGF_3"/>
    <property type="match status" value="4"/>
</dbReference>